<keyword evidence="2 3" id="KW-0812">Transmembrane</keyword>
<gene>
    <name evidence="3" type="ORF">J0S82_016146</name>
</gene>
<dbReference type="AlphaFoldDB" id="A0A8J6DNU8"/>
<feature type="region of interest" description="Disordered" evidence="1">
    <location>
        <begin position="136"/>
        <end position="168"/>
    </location>
</feature>
<keyword evidence="4" id="KW-1185">Reference proteome</keyword>
<evidence type="ECO:0000256" key="1">
    <source>
        <dbReference type="SAM" id="MobiDB-lite"/>
    </source>
</evidence>
<keyword evidence="2" id="KW-0472">Membrane</keyword>
<dbReference type="InterPro" id="IPR038900">
    <property type="entry name" value="TMC"/>
</dbReference>
<dbReference type="GO" id="GO:0008381">
    <property type="term" value="F:mechanosensitive monoatomic ion channel activity"/>
    <property type="evidence" value="ECO:0007669"/>
    <property type="project" value="TreeGrafter"/>
</dbReference>
<evidence type="ECO:0000313" key="4">
    <source>
        <dbReference type="Proteomes" id="UP000700334"/>
    </source>
</evidence>
<dbReference type="PANTHER" id="PTHR23302:SF35">
    <property type="entry name" value="TRANSMEMBRANE CHANNEL-LIKE PROTEIN 3"/>
    <property type="match status" value="1"/>
</dbReference>
<comment type="caution">
    <text evidence="3">The sequence shown here is derived from an EMBL/GenBank/DDBJ whole genome shotgun (WGS) entry which is preliminary data.</text>
</comment>
<name>A0A8J6DNU8_GALPY</name>
<reference evidence="3" key="1">
    <citation type="journal article" date="2021" name="Evol. Appl.">
        <title>The genome of the Pyrenean desman and the effects of bottlenecks and inbreeding on the genomic landscape of an endangered species.</title>
        <authorList>
            <person name="Escoda L."/>
            <person name="Castresana J."/>
        </authorList>
    </citation>
    <scope>NUCLEOTIDE SEQUENCE</scope>
    <source>
        <strain evidence="3">IBE-C5619</strain>
    </source>
</reference>
<protein>
    <submittedName>
        <fullName evidence="3">Transmembrane channel-like protein 3</fullName>
    </submittedName>
</protein>
<proteinExistence type="predicted"/>
<dbReference type="EMBL" id="JAGFMF010011680">
    <property type="protein sequence ID" value="KAG8516412.1"/>
    <property type="molecule type" value="Genomic_DNA"/>
</dbReference>
<evidence type="ECO:0000313" key="3">
    <source>
        <dbReference type="EMBL" id="KAG8516412.1"/>
    </source>
</evidence>
<organism evidence="3 4">
    <name type="scientific">Galemys pyrenaicus</name>
    <name type="common">Iberian desman</name>
    <name type="synonym">Pyrenean desman</name>
    <dbReference type="NCBI Taxonomy" id="202257"/>
    <lineage>
        <taxon>Eukaryota</taxon>
        <taxon>Metazoa</taxon>
        <taxon>Chordata</taxon>
        <taxon>Craniata</taxon>
        <taxon>Vertebrata</taxon>
        <taxon>Euteleostomi</taxon>
        <taxon>Mammalia</taxon>
        <taxon>Eutheria</taxon>
        <taxon>Laurasiatheria</taxon>
        <taxon>Eulipotyphla</taxon>
        <taxon>Talpidae</taxon>
        <taxon>Galemys</taxon>
    </lineage>
</organism>
<dbReference type="PANTHER" id="PTHR23302">
    <property type="entry name" value="TRANSMEMBRANE CHANNEL-RELATED"/>
    <property type="match status" value="1"/>
</dbReference>
<keyword evidence="2" id="KW-1133">Transmembrane helix</keyword>
<dbReference type="Proteomes" id="UP000700334">
    <property type="component" value="Unassembled WGS sequence"/>
</dbReference>
<sequence>MSEARAGGHSTSALRRPLAAARSLATAAAAALRPRSAVLGQSRLCPALRRSNNFYLGTLLFMLFLCMLPTVFAIARYRPSVGCGPFSPATAGTATGLPRDSRWVAAGTAMGPPRGQLPGRCGELRVPRAMACACPERPPREGPRIRPPGGSAGDWPGGRLASPPPRGQLRRRCHAAQTAVRPHSGQEKIYDIVGEAIGEDLPAWVGSALGHVGSPVVIVPAVLLLL</sequence>
<evidence type="ECO:0000256" key="2">
    <source>
        <dbReference type="SAM" id="Phobius"/>
    </source>
</evidence>
<accession>A0A8J6DNU8</accession>
<feature type="transmembrane region" description="Helical" evidence="2">
    <location>
        <begin position="54"/>
        <end position="75"/>
    </location>
</feature>
<dbReference type="GO" id="GO:0005886">
    <property type="term" value="C:plasma membrane"/>
    <property type="evidence" value="ECO:0007669"/>
    <property type="project" value="InterPro"/>
</dbReference>